<keyword evidence="8 17" id="KW-0999">Mitochondrion inner membrane</keyword>
<evidence type="ECO:0000256" key="4">
    <source>
        <dbReference type="ARBA" id="ARBA00021008"/>
    </source>
</evidence>
<dbReference type="PANTHER" id="PTHR46552:SF1">
    <property type="entry name" value="NADH-UBIQUINONE OXIDOREDUCTASE CHAIN 2"/>
    <property type="match status" value="1"/>
</dbReference>
<evidence type="ECO:0000256" key="14">
    <source>
        <dbReference type="ARBA" id="ARBA00023128"/>
    </source>
</evidence>
<dbReference type="InterPro" id="IPR001750">
    <property type="entry name" value="ND/Mrp_TM"/>
</dbReference>
<keyword evidence="13 17" id="KW-0830">Ubiquinone</keyword>
<evidence type="ECO:0000256" key="8">
    <source>
        <dbReference type="ARBA" id="ARBA00022792"/>
    </source>
</evidence>
<comment type="catalytic activity">
    <reaction evidence="16 17">
        <text>a ubiquinone + NADH + 5 H(+)(in) = a ubiquinol + NAD(+) + 4 H(+)(out)</text>
        <dbReference type="Rhea" id="RHEA:29091"/>
        <dbReference type="Rhea" id="RHEA-COMP:9565"/>
        <dbReference type="Rhea" id="RHEA-COMP:9566"/>
        <dbReference type="ChEBI" id="CHEBI:15378"/>
        <dbReference type="ChEBI" id="CHEBI:16389"/>
        <dbReference type="ChEBI" id="CHEBI:17976"/>
        <dbReference type="ChEBI" id="CHEBI:57540"/>
        <dbReference type="ChEBI" id="CHEBI:57945"/>
        <dbReference type="EC" id="7.1.1.2"/>
    </reaction>
</comment>
<feature type="transmembrane region" description="Helical" evidence="17">
    <location>
        <begin position="201"/>
        <end position="222"/>
    </location>
</feature>
<dbReference type="EMBL" id="AY273108">
    <property type="protein sequence ID" value="AAP72057.1"/>
    <property type="molecule type" value="Genomic_DNA"/>
</dbReference>
<evidence type="ECO:0000256" key="11">
    <source>
        <dbReference type="ARBA" id="ARBA00022989"/>
    </source>
</evidence>
<feature type="transmembrane region" description="Helical" evidence="17">
    <location>
        <begin position="242"/>
        <end position="265"/>
    </location>
</feature>
<evidence type="ECO:0000256" key="3">
    <source>
        <dbReference type="ARBA" id="ARBA00012944"/>
    </source>
</evidence>
<evidence type="ECO:0000256" key="5">
    <source>
        <dbReference type="ARBA" id="ARBA00022448"/>
    </source>
</evidence>
<evidence type="ECO:0000313" key="20">
    <source>
        <dbReference type="EMBL" id="AAP72057.1"/>
    </source>
</evidence>
<evidence type="ECO:0000256" key="13">
    <source>
        <dbReference type="ARBA" id="ARBA00023075"/>
    </source>
</evidence>
<proteinExistence type="inferred from homology"/>
<dbReference type="GO" id="GO:0006120">
    <property type="term" value="P:mitochondrial electron transport, NADH to ubiquinone"/>
    <property type="evidence" value="ECO:0007669"/>
    <property type="project" value="InterPro"/>
</dbReference>
<feature type="transmembrane region" description="Helical" evidence="17">
    <location>
        <begin position="324"/>
        <end position="343"/>
    </location>
</feature>
<sequence length="344" mass="37569">MNPYALLIISLSLILGTTTTIMSNHWMLAWVGLEVSTLAIIPLMTKTPHPRAIEAATKYFLTQASASAMILFAVVQSAWLGGEWLISSTPHSSSTALITIALSMKLGIAPFHFWLPDVLQGLTLQTGLILSTWQKLAPTALLIQLSPQINLNLLLTMGLLSTIIGGIGGINQTQVRKILAFSSIAHLGWMVTVLKFSPELALFNFITYTLMTSTLFMAFSTMNTKTLPQLTIAWSKTPTLTALSLLSILSLGGLPPLTGFLPKWLITQELIKQHMTLYAAIILLSALLSLFFYLRLIYILSLTLAPHPLPSTLPWSSHLKNYPAIPLTLTLLLLPIAPTISAFI</sequence>
<evidence type="ECO:0000256" key="6">
    <source>
        <dbReference type="ARBA" id="ARBA00022660"/>
    </source>
</evidence>
<reference evidence="20" key="1">
    <citation type="journal article" date="2005" name="Mol. Phylogenet. Evol.">
        <title>Cenozoic biogeography and evolution in direct-developing frogs of Central America (Leptodactylidae: Eleutherodactylus) as inferred from a phylogenetic analysis of nuclear and mitochondrial genes.</title>
        <authorList>
            <person name="Crawford A.J."/>
            <person name="Smith E.N."/>
        </authorList>
    </citation>
    <scope>NUCLEOTIDE SEQUENCE</scope>
    <source>
        <strain evidence="20">JRM4651</strain>
    </source>
</reference>
<evidence type="ECO:0000256" key="12">
    <source>
        <dbReference type="ARBA" id="ARBA00023027"/>
    </source>
</evidence>
<dbReference type="Pfam" id="PF00361">
    <property type="entry name" value="Proton_antipo_M"/>
    <property type="match status" value="1"/>
</dbReference>
<dbReference type="GO" id="GO:0008137">
    <property type="term" value="F:NADH dehydrogenase (ubiquinone) activity"/>
    <property type="evidence" value="ECO:0007669"/>
    <property type="project" value="UniProtKB-EC"/>
</dbReference>
<geneLocation type="mitochondrion" evidence="20"/>
<feature type="transmembrane region" description="Helical" evidence="17">
    <location>
        <begin position="151"/>
        <end position="170"/>
    </location>
</feature>
<feature type="domain" description="NADH dehydrogenase subunit 2 C-terminal" evidence="19">
    <location>
        <begin position="290"/>
        <end position="340"/>
    </location>
</feature>
<evidence type="ECO:0000256" key="7">
    <source>
        <dbReference type="ARBA" id="ARBA00022692"/>
    </source>
</evidence>
<dbReference type="InterPro" id="IPR050175">
    <property type="entry name" value="Complex_I_Subunit_2"/>
</dbReference>
<feature type="transmembrane region" description="Helical" evidence="17">
    <location>
        <begin position="95"/>
        <end position="115"/>
    </location>
</feature>
<keyword evidence="15 17" id="KW-0472">Membrane</keyword>
<name>Q50HL9_9NEOB</name>
<comment type="function">
    <text evidence="17">Core subunit of the mitochondrial membrane respiratory chain NADH dehydrogenase (Complex I) which catalyzes electron transfer from NADH through the respiratory chain, using ubiquinone as an electron acceptor. Essential for the catalytic activity and assembly of complex I.</text>
</comment>
<dbReference type="GO" id="GO:0005743">
    <property type="term" value="C:mitochondrial inner membrane"/>
    <property type="evidence" value="ECO:0007669"/>
    <property type="project" value="UniProtKB-SubCell"/>
</dbReference>
<organism evidence="20">
    <name type="scientific">Craugastor augusti</name>
    <name type="common">barking frog</name>
    <dbReference type="NCBI Taxonomy" id="228429"/>
    <lineage>
        <taxon>Eukaryota</taxon>
        <taxon>Metazoa</taxon>
        <taxon>Chordata</taxon>
        <taxon>Craniata</taxon>
        <taxon>Vertebrata</taxon>
        <taxon>Euteleostomi</taxon>
        <taxon>Amphibia</taxon>
        <taxon>Batrachia</taxon>
        <taxon>Anura</taxon>
        <taxon>Neobatrachia</taxon>
        <taxon>Hyloidea</taxon>
        <taxon>Craugastoridae</taxon>
        <taxon>Craugastorinae</taxon>
        <taxon>Craugastor</taxon>
    </lineage>
</organism>
<evidence type="ECO:0000256" key="2">
    <source>
        <dbReference type="ARBA" id="ARBA00007012"/>
    </source>
</evidence>
<evidence type="ECO:0000256" key="10">
    <source>
        <dbReference type="ARBA" id="ARBA00022982"/>
    </source>
</evidence>
<evidence type="ECO:0000256" key="9">
    <source>
        <dbReference type="ARBA" id="ARBA00022967"/>
    </source>
</evidence>
<gene>
    <name evidence="20" type="primary">ND2</name>
</gene>
<dbReference type="Pfam" id="PF06444">
    <property type="entry name" value="NADH_dehy_S2_C"/>
    <property type="match status" value="1"/>
</dbReference>
<evidence type="ECO:0000256" key="16">
    <source>
        <dbReference type="ARBA" id="ARBA00049551"/>
    </source>
</evidence>
<keyword evidence="10 17" id="KW-0249">Electron transport</keyword>
<keyword evidence="12 17" id="KW-0520">NAD</keyword>
<evidence type="ECO:0000256" key="1">
    <source>
        <dbReference type="ARBA" id="ARBA00004448"/>
    </source>
</evidence>
<feature type="transmembrane region" description="Helical" evidence="17">
    <location>
        <begin position="56"/>
        <end position="75"/>
    </location>
</feature>
<evidence type="ECO:0000256" key="15">
    <source>
        <dbReference type="ARBA" id="ARBA00023136"/>
    </source>
</evidence>
<dbReference type="PANTHER" id="PTHR46552">
    <property type="entry name" value="NADH-UBIQUINONE OXIDOREDUCTASE CHAIN 2"/>
    <property type="match status" value="1"/>
</dbReference>
<evidence type="ECO:0000259" key="19">
    <source>
        <dbReference type="Pfam" id="PF06444"/>
    </source>
</evidence>
<keyword evidence="7 17" id="KW-0812">Transmembrane</keyword>
<dbReference type="InterPro" id="IPR010933">
    <property type="entry name" value="NADH_DH_su2_C"/>
</dbReference>
<dbReference type="EC" id="7.1.1.2" evidence="3 17"/>
<protein>
    <recommendedName>
        <fullName evidence="4 17">NADH-ubiquinone oxidoreductase chain 2</fullName>
        <ecNumber evidence="3 17">7.1.1.2</ecNumber>
    </recommendedName>
</protein>
<keyword evidence="14 17" id="KW-0496">Mitochondrion</keyword>
<accession>Q50HL9</accession>
<keyword evidence="11 17" id="KW-1133">Transmembrane helix</keyword>
<evidence type="ECO:0000256" key="17">
    <source>
        <dbReference type="RuleBase" id="RU003403"/>
    </source>
</evidence>
<keyword evidence="9 17" id="KW-1278">Translocase</keyword>
<keyword evidence="6 17" id="KW-0679">Respiratory chain</keyword>
<comment type="subcellular location">
    <subcellularLocation>
        <location evidence="1 17">Mitochondrion inner membrane</location>
        <topology evidence="1 17">Multi-pass membrane protein</topology>
    </subcellularLocation>
</comment>
<dbReference type="PRINTS" id="PR01436">
    <property type="entry name" value="NADHDHGNASE2"/>
</dbReference>
<dbReference type="InterPro" id="IPR003917">
    <property type="entry name" value="NADH_UbQ_OxRdtase_chain2"/>
</dbReference>
<keyword evidence="5" id="KW-0813">Transport</keyword>
<dbReference type="AlphaFoldDB" id="Q50HL9"/>
<feature type="transmembrane region" description="Helical" evidence="17">
    <location>
        <begin position="277"/>
        <end position="304"/>
    </location>
</feature>
<feature type="domain" description="NADH:quinone oxidoreductase/Mrp antiporter transmembrane" evidence="18">
    <location>
        <begin position="23"/>
        <end position="288"/>
    </location>
</feature>
<comment type="similarity">
    <text evidence="2 17">Belongs to the complex I subunit 2 family.</text>
</comment>
<evidence type="ECO:0000259" key="18">
    <source>
        <dbReference type="Pfam" id="PF00361"/>
    </source>
</evidence>